<sequence>MNKYVTLLLATTAFVACKKEETKENVAMVDMTVNYPETKKVDSVDAYFGEEVKDPYRWLEDDKSAETEAWVKAQNEVTFGYLKKIPFRKELKERMEKLWNYEKISAPFKEGKFTYFYKNDGLQNQSVLYRKEESGKEEIFLDPNTFSKDGTTSLGGVNFSKDGSLVAYSVSEGGSDWRKVVVLKAETKEVIGDTIVDIKFSGVSWYKNEGFYYSSYDKPKGSELSAKTDQHKLYYHKLGTSQKEDKVIFGQNEKRRYVGGYLTEDEKYLIISGSNSTSGNELYYKDLAKNGPIINIVDNFDSDSYVIDNIGTKFFLSTNYNAPNQRVVTFDLAKPKQANWVDFIPETENVLSISGGSGFFFAEYMKDAVSSIKQYDYDGKLVRDVTLPGVGTAGGFGGKKEATTLYYSFTNYTTPGTIYSYDPKTGKSEVYKKPNVDFKSEDYESKQVFYTSKDGTKIPMIITHKKGIELNGKNPTMLYGYGGFNISLTPSFSIANAVWLENGGIYAVANLRGGGEYGKKWHNAGIQMQKQNVFDDFIAAAEYLIKEKYTTSDYLAISGRSNGGLLVGATMTQRPDLMKVALPGVGVLDMLRYHTFTAGAGWAYDYGTAEQNAGMFNYLKGYSPVHNVKVGTKYPATLVTTGDHDDRVVPAHSFKFAAELQAKQTGDNPVLIRIDVNAGHGAGKSVNAIIEEYADMQVFTLYNMGIRELKK</sequence>
<keyword evidence="6" id="KW-0720">Serine protease</keyword>
<evidence type="ECO:0000256" key="1">
    <source>
        <dbReference type="ARBA" id="ARBA00001070"/>
    </source>
</evidence>
<proteinExistence type="inferred from homology"/>
<evidence type="ECO:0000313" key="10">
    <source>
        <dbReference type="Proteomes" id="UP001589607"/>
    </source>
</evidence>
<evidence type="ECO:0000259" key="8">
    <source>
        <dbReference type="Pfam" id="PF02897"/>
    </source>
</evidence>
<dbReference type="EMBL" id="JBHMEY010000049">
    <property type="protein sequence ID" value="MFB9097438.1"/>
    <property type="molecule type" value="Genomic_DNA"/>
</dbReference>
<comment type="similarity">
    <text evidence="2">Belongs to the peptidase S9A family.</text>
</comment>
<dbReference type="InterPro" id="IPR029058">
    <property type="entry name" value="AB_hydrolase_fold"/>
</dbReference>
<organism evidence="9 10">
    <name type="scientific">Flavobacterium jumunjinense</name>
    <dbReference type="NCBI Taxonomy" id="998845"/>
    <lineage>
        <taxon>Bacteria</taxon>
        <taxon>Pseudomonadati</taxon>
        <taxon>Bacteroidota</taxon>
        <taxon>Flavobacteriia</taxon>
        <taxon>Flavobacteriales</taxon>
        <taxon>Flavobacteriaceae</taxon>
        <taxon>Flavobacterium</taxon>
    </lineage>
</organism>
<keyword evidence="10" id="KW-1185">Reference proteome</keyword>
<dbReference type="InterPro" id="IPR002471">
    <property type="entry name" value="Pept_S9_AS"/>
</dbReference>
<protein>
    <recommendedName>
        <fullName evidence="3">prolyl oligopeptidase</fullName>
        <ecNumber evidence="3">3.4.21.26</ecNumber>
    </recommendedName>
</protein>
<dbReference type="InterPro" id="IPR023302">
    <property type="entry name" value="Pept_S9A_N"/>
</dbReference>
<dbReference type="Pfam" id="PF02897">
    <property type="entry name" value="Peptidase_S9_N"/>
    <property type="match status" value="1"/>
</dbReference>
<dbReference type="PRINTS" id="PR00862">
    <property type="entry name" value="PROLIGOPTASE"/>
</dbReference>
<feature type="domain" description="Peptidase S9 prolyl oligopeptidase catalytic" evidence="7">
    <location>
        <begin position="490"/>
        <end position="705"/>
    </location>
</feature>
<dbReference type="InterPro" id="IPR001375">
    <property type="entry name" value="Peptidase_S9_cat"/>
</dbReference>
<dbReference type="Pfam" id="PF00326">
    <property type="entry name" value="Peptidase_S9"/>
    <property type="match status" value="1"/>
</dbReference>
<keyword evidence="5" id="KW-0378">Hydrolase</keyword>
<dbReference type="PROSITE" id="PS00708">
    <property type="entry name" value="PRO_ENDOPEP_SER"/>
    <property type="match status" value="1"/>
</dbReference>
<comment type="catalytic activity">
    <reaction evidence="1">
        <text>Hydrolysis of Pro-|-Xaa &gt;&gt; Ala-|-Xaa in oligopeptides.</text>
        <dbReference type="EC" id="3.4.21.26"/>
    </reaction>
</comment>
<evidence type="ECO:0000256" key="3">
    <source>
        <dbReference type="ARBA" id="ARBA00011897"/>
    </source>
</evidence>
<dbReference type="InterPro" id="IPR002470">
    <property type="entry name" value="Peptidase_S9A"/>
</dbReference>
<dbReference type="Gene3D" id="3.40.50.1820">
    <property type="entry name" value="alpha/beta hydrolase"/>
    <property type="match status" value="1"/>
</dbReference>
<dbReference type="Gene3D" id="2.130.10.120">
    <property type="entry name" value="Prolyl oligopeptidase, N-terminal domain"/>
    <property type="match status" value="1"/>
</dbReference>
<dbReference type="RefSeq" id="WP_236457705.1">
    <property type="nucleotide sequence ID" value="NZ_CBCSGE010000040.1"/>
</dbReference>
<dbReference type="PROSITE" id="PS51257">
    <property type="entry name" value="PROKAR_LIPOPROTEIN"/>
    <property type="match status" value="1"/>
</dbReference>
<accession>A0ABV5GPY4</accession>
<dbReference type="InterPro" id="IPR051167">
    <property type="entry name" value="Prolyl_oligopep/macrocyclase"/>
</dbReference>
<dbReference type="SUPFAM" id="SSF53474">
    <property type="entry name" value="alpha/beta-Hydrolases"/>
    <property type="match status" value="1"/>
</dbReference>
<dbReference type="EC" id="3.4.21.26" evidence="3"/>
<gene>
    <name evidence="9" type="ORF">ACFFVF_12995</name>
</gene>
<evidence type="ECO:0000256" key="2">
    <source>
        <dbReference type="ARBA" id="ARBA00005228"/>
    </source>
</evidence>
<evidence type="ECO:0000256" key="5">
    <source>
        <dbReference type="ARBA" id="ARBA00022801"/>
    </source>
</evidence>
<feature type="domain" description="Peptidase S9A N-terminal" evidence="8">
    <location>
        <begin position="36"/>
        <end position="433"/>
    </location>
</feature>
<dbReference type="SUPFAM" id="SSF50993">
    <property type="entry name" value="Peptidase/esterase 'gauge' domain"/>
    <property type="match status" value="1"/>
</dbReference>
<dbReference type="Proteomes" id="UP001589607">
    <property type="component" value="Unassembled WGS sequence"/>
</dbReference>
<keyword evidence="4" id="KW-0645">Protease</keyword>
<evidence type="ECO:0000256" key="4">
    <source>
        <dbReference type="ARBA" id="ARBA00022670"/>
    </source>
</evidence>
<dbReference type="PANTHER" id="PTHR42881">
    <property type="entry name" value="PROLYL ENDOPEPTIDASE"/>
    <property type="match status" value="1"/>
</dbReference>
<reference evidence="9 10" key="1">
    <citation type="submission" date="2024-09" db="EMBL/GenBank/DDBJ databases">
        <authorList>
            <person name="Sun Q."/>
            <person name="Mori K."/>
        </authorList>
    </citation>
    <scope>NUCLEOTIDE SEQUENCE [LARGE SCALE GENOMIC DNA]</scope>
    <source>
        <strain evidence="9 10">CECT 7955</strain>
    </source>
</reference>
<evidence type="ECO:0000259" key="7">
    <source>
        <dbReference type="Pfam" id="PF00326"/>
    </source>
</evidence>
<evidence type="ECO:0000256" key="6">
    <source>
        <dbReference type="ARBA" id="ARBA00022825"/>
    </source>
</evidence>
<dbReference type="PANTHER" id="PTHR42881:SF2">
    <property type="entry name" value="PROLYL ENDOPEPTIDASE"/>
    <property type="match status" value="1"/>
</dbReference>
<comment type="caution">
    <text evidence="9">The sequence shown here is derived from an EMBL/GenBank/DDBJ whole genome shotgun (WGS) entry which is preliminary data.</text>
</comment>
<evidence type="ECO:0000313" key="9">
    <source>
        <dbReference type="EMBL" id="MFB9097438.1"/>
    </source>
</evidence>
<name>A0ABV5GPY4_9FLAO</name>